<organism evidence="6 7">
    <name type="scientific">Vanilla planifolia</name>
    <name type="common">Vanilla</name>
    <dbReference type="NCBI Taxonomy" id="51239"/>
    <lineage>
        <taxon>Eukaryota</taxon>
        <taxon>Viridiplantae</taxon>
        <taxon>Streptophyta</taxon>
        <taxon>Embryophyta</taxon>
        <taxon>Tracheophyta</taxon>
        <taxon>Spermatophyta</taxon>
        <taxon>Magnoliopsida</taxon>
        <taxon>Liliopsida</taxon>
        <taxon>Asparagales</taxon>
        <taxon>Orchidaceae</taxon>
        <taxon>Vanilloideae</taxon>
        <taxon>Vanilleae</taxon>
        <taxon>Vanilla</taxon>
    </lineage>
</organism>
<evidence type="ECO:0000256" key="2">
    <source>
        <dbReference type="ARBA" id="ARBA00022801"/>
    </source>
</evidence>
<dbReference type="Pfam" id="PF01789">
    <property type="entry name" value="PsbP"/>
    <property type="match status" value="1"/>
</dbReference>
<dbReference type="GO" id="GO:0009654">
    <property type="term" value="C:photosystem II oxygen evolving complex"/>
    <property type="evidence" value="ECO:0007669"/>
    <property type="project" value="InterPro"/>
</dbReference>
<dbReference type="SUPFAM" id="SSF52266">
    <property type="entry name" value="SGNH hydrolase"/>
    <property type="match status" value="1"/>
</dbReference>
<dbReference type="InterPro" id="IPR051058">
    <property type="entry name" value="GDSL_Est/Lipase"/>
</dbReference>
<gene>
    <name evidence="6" type="ORF">HPP92_006928</name>
</gene>
<reference evidence="6 7" key="1">
    <citation type="journal article" date="2020" name="Nat. Food">
        <title>A phased Vanilla planifolia genome enables genetic improvement of flavour and production.</title>
        <authorList>
            <person name="Hasing T."/>
            <person name="Tang H."/>
            <person name="Brym M."/>
            <person name="Khazi F."/>
            <person name="Huang T."/>
            <person name="Chambers A.H."/>
        </authorList>
    </citation>
    <scope>NUCLEOTIDE SEQUENCE [LARGE SCALE GENOMIC DNA]</scope>
    <source>
        <tissue evidence="6">Leaf</tissue>
    </source>
</reference>
<dbReference type="SUPFAM" id="SSF55724">
    <property type="entry name" value="Mog1p/PsbP-like"/>
    <property type="match status" value="1"/>
</dbReference>
<proteinExistence type="inferred from homology"/>
<feature type="region of interest" description="Disordered" evidence="4">
    <location>
        <begin position="124"/>
        <end position="155"/>
    </location>
</feature>
<dbReference type="Gene3D" id="3.40.1000.10">
    <property type="entry name" value="Mog1/PsbP, alpha/beta/alpha sandwich"/>
    <property type="match status" value="1"/>
</dbReference>
<keyword evidence="7" id="KW-1185">Reference proteome</keyword>
<dbReference type="CDD" id="cd01837">
    <property type="entry name" value="SGNH_plant_lipase_like"/>
    <property type="match status" value="1"/>
</dbReference>
<dbReference type="PANTHER" id="PTHR45648:SF1">
    <property type="entry name" value="GDSL ESTERASE_LIPASE"/>
    <property type="match status" value="1"/>
</dbReference>
<dbReference type="GO" id="GO:0019898">
    <property type="term" value="C:extrinsic component of membrane"/>
    <property type="evidence" value="ECO:0007669"/>
    <property type="project" value="InterPro"/>
</dbReference>
<comment type="caution">
    <text evidence="6">The sequence shown here is derived from an EMBL/GenBank/DDBJ whole genome shotgun (WGS) entry which is preliminary data.</text>
</comment>
<dbReference type="InterPro" id="IPR035669">
    <property type="entry name" value="SGNH_plant_lipase-like"/>
</dbReference>
<keyword evidence="3" id="KW-0442">Lipid degradation</keyword>
<dbReference type="AlphaFoldDB" id="A0A835RLD7"/>
<protein>
    <recommendedName>
        <fullName evidence="5">PsbP C-terminal domain-containing protein</fullName>
    </recommendedName>
</protein>
<evidence type="ECO:0000313" key="7">
    <source>
        <dbReference type="Proteomes" id="UP000636800"/>
    </source>
</evidence>
<dbReference type="GO" id="GO:0016042">
    <property type="term" value="P:lipid catabolic process"/>
    <property type="evidence" value="ECO:0007669"/>
    <property type="project" value="UniProtKB-KW"/>
</dbReference>
<keyword evidence="3" id="KW-0443">Lipid metabolism</keyword>
<dbReference type="InterPro" id="IPR002683">
    <property type="entry name" value="PsbP_C"/>
</dbReference>
<dbReference type="EMBL" id="JADCNL010000003">
    <property type="protein sequence ID" value="KAG0488117.1"/>
    <property type="molecule type" value="Genomic_DNA"/>
</dbReference>
<dbReference type="Gene3D" id="3.40.50.1110">
    <property type="entry name" value="SGNH hydrolase"/>
    <property type="match status" value="1"/>
</dbReference>
<dbReference type="GO" id="GO:0015979">
    <property type="term" value="P:photosynthesis"/>
    <property type="evidence" value="ECO:0007669"/>
    <property type="project" value="InterPro"/>
</dbReference>
<dbReference type="Pfam" id="PF00657">
    <property type="entry name" value="Lipase_GDSL"/>
    <property type="match status" value="1"/>
</dbReference>
<evidence type="ECO:0000256" key="4">
    <source>
        <dbReference type="SAM" id="MobiDB-lite"/>
    </source>
</evidence>
<dbReference type="GO" id="GO:0005509">
    <property type="term" value="F:calcium ion binding"/>
    <property type="evidence" value="ECO:0007669"/>
    <property type="project" value="InterPro"/>
</dbReference>
<sequence length="618" mass="66939">MASLWALGVTAGAPVSGLRGPRVRASIRGRSPAEELAPLVAIFRRRLLAGALPASLVALGANFGGLTSFVLGFLPETARRLRLDVLYPVQGFTRCFDPERGFEFIFPEDWVGDQTLLSRAVGIGESQRPLDPPPLGGGKPSSRSSRRLEPTVAFGPPGSTKELNVSVIVSPVPRDFSIEAFGSPKEVGESVLKKIADSRRGSEVRASLLDAALRRDPSMNMNYYKLEFAVEGRSFHRHNVAVCAAHGGKLFTLNAQAPEASWPALLLSISCTFVEVGAAKDRPPAVFVFGDSHVDSGNNNYLLTSLSKANHPPNGIDFAASGGMPTGRFTNGRTMADTIGEELGQQNFAPPFLDPYTTGAAILNGVNYASGAGGILNKSGALYVSRLGMDLQIDYFNTTRKQLDEFLGQFEAKELVKNAIFSITIGANDFLNNYLTFISDLETPNTYINRLMVALKGQLTRLYYLDARKVVMGSIVPIGCIPYQTSLAPVDETGCAELPNQLAMQYNGELKKLLTELNQQLPGANFLYANLYDIFMEIIKNHQSYGFETATDACCGNGGVHGGIIVCGPASSLCQDRSKYVYWDPYHPTEAANLIVAKKLVHGDERYISPINVQQLNI</sequence>
<accession>A0A835RLD7</accession>
<name>A0A835RLD7_VANPL</name>
<feature type="domain" description="PsbP C-terminal" evidence="5">
    <location>
        <begin position="91"/>
        <end position="263"/>
    </location>
</feature>
<dbReference type="NCBIfam" id="NF040946">
    <property type="entry name" value="PSII_PsbP"/>
    <property type="match status" value="1"/>
</dbReference>
<evidence type="ECO:0000256" key="1">
    <source>
        <dbReference type="ARBA" id="ARBA00008668"/>
    </source>
</evidence>
<comment type="similarity">
    <text evidence="1">Belongs to the 'GDSL' lipolytic enzyme family.</text>
</comment>
<evidence type="ECO:0000259" key="5">
    <source>
        <dbReference type="Pfam" id="PF01789"/>
    </source>
</evidence>
<dbReference type="PANTHER" id="PTHR45648">
    <property type="entry name" value="GDSL LIPASE/ACYLHYDROLASE FAMILY PROTEIN (AFU_ORTHOLOGUE AFUA_4G14700)"/>
    <property type="match status" value="1"/>
</dbReference>
<evidence type="ECO:0000256" key="3">
    <source>
        <dbReference type="ARBA" id="ARBA00022963"/>
    </source>
</evidence>
<dbReference type="InterPro" id="IPR016123">
    <property type="entry name" value="Mog1/PsbP_a/b/a-sand"/>
</dbReference>
<dbReference type="Proteomes" id="UP000636800">
    <property type="component" value="Chromosome 3"/>
</dbReference>
<dbReference type="InterPro" id="IPR036514">
    <property type="entry name" value="SGNH_hydro_sf"/>
</dbReference>
<dbReference type="GO" id="GO:0016788">
    <property type="term" value="F:hydrolase activity, acting on ester bonds"/>
    <property type="evidence" value="ECO:0007669"/>
    <property type="project" value="InterPro"/>
</dbReference>
<evidence type="ECO:0000313" key="6">
    <source>
        <dbReference type="EMBL" id="KAG0488117.1"/>
    </source>
</evidence>
<dbReference type="InterPro" id="IPR001087">
    <property type="entry name" value="GDSL"/>
</dbReference>
<keyword evidence="2" id="KW-0378">Hydrolase</keyword>